<dbReference type="RefSeq" id="WP_379891368.1">
    <property type="nucleotide sequence ID" value="NZ_CBCSCT010000008.1"/>
</dbReference>
<organism evidence="1 2">
    <name type="scientific">Marinicrinis lubricantis</name>
    <dbReference type="NCBI Taxonomy" id="2086470"/>
    <lineage>
        <taxon>Bacteria</taxon>
        <taxon>Bacillati</taxon>
        <taxon>Bacillota</taxon>
        <taxon>Bacilli</taxon>
        <taxon>Bacillales</taxon>
        <taxon>Paenibacillaceae</taxon>
    </lineage>
</organism>
<proteinExistence type="predicted"/>
<evidence type="ECO:0000313" key="2">
    <source>
        <dbReference type="Proteomes" id="UP001596250"/>
    </source>
</evidence>
<sequence length="70" mass="8204">MKVMTKEKMPKYPEYTLVIEADEEANTFVSTILKDEAGEQVKIFESFPWSSEEQVKKEAIDYFTHLRKGN</sequence>
<accession>A0ABW1IJ35</accession>
<evidence type="ECO:0000313" key="1">
    <source>
        <dbReference type="EMBL" id="MFC5984973.1"/>
    </source>
</evidence>
<comment type="caution">
    <text evidence="1">The sequence shown here is derived from an EMBL/GenBank/DDBJ whole genome shotgun (WGS) entry which is preliminary data.</text>
</comment>
<name>A0ABW1IJ35_9BACL</name>
<dbReference type="EMBL" id="JBHSQV010000002">
    <property type="protein sequence ID" value="MFC5984973.1"/>
    <property type="molecule type" value="Genomic_DNA"/>
</dbReference>
<dbReference type="Proteomes" id="UP001596250">
    <property type="component" value="Unassembled WGS sequence"/>
</dbReference>
<keyword evidence="2" id="KW-1185">Reference proteome</keyword>
<gene>
    <name evidence="1" type="ORF">ACFPXP_00430</name>
</gene>
<reference evidence="2" key="1">
    <citation type="journal article" date="2019" name="Int. J. Syst. Evol. Microbiol.">
        <title>The Global Catalogue of Microorganisms (GCM) 10K type strain sequencing project: providing services to taxonomists for standard genome sequencing and annotation.</title>
        <authorList>
            <consortium name="The Broad Institute Genomics Platform"/>
            <consortium name="The Broad Institute Genome Sequencing Center for Infectious Disease"/>
            <person name="Wu L."/>
            <person name="Ma J."/>
        </authorList>
    </citation>
    <scope>NUCLEOTIDE SEQUENCE [LARGE SCALE GENOMIC DNA]</scope>
    <source>
        <strain evidence="2">CCM 8749</strain>
    </source>
</reference>
<protein>
    <submittedName>
        <fullName evidence="1">Uncharacterized protein</fullName>
    </submittedName>
</protein>